<proteinExistence type="predicted"/>
<evidence type="ECO:0000313" key="2">
    <source>
        <dbReference type="Proteomes" id="UP001177670"/>
    </source>
</evidence>
<dbReference type="EMBL" id="JAHYIQ010000010">
    <property type="protein sequence ID" value="KAK1128250.1"/>
    <property type="molecule type" value="Genomic_DNA"/>
</dbReference>
<gene>
    <name evidence="1" type="ORF">K0M31_002720</name>
</gene>
<reference evidence="1" key="1">
    <citation type="submission" date="2021-10" db="EMBL/GenBank/DDBJ databases">
        <title>Melipona bicolor Genome sequencing and assembly.</title>
        <authorList>
            <person name="Araujo N.S."/>
            <person name="Arias M.C."/>
        </authorList>
    </citation>
    <scope>NUCLEOTIDE SEQUENCE</scope>
    <source>
        <strain evidence="1">USP_2M_L1-L4_2017</strain>
        <tissue evidence="1">Whole body</tissue>
    </source>
</reference>
<dbReference type="AlphaFoldDB" id="A0AA40KPT5"/>
<evidence type="ECO:0000313" key="1">
    <source>
        <dbReference type="EMBL" id="KAK1128250.1"/>
    </source>
</evidence>
<protein>
    <submittedName>
        <fullName evidence="1">Uncharacterized protein</fullName>
    </submittedName>
</protein>
<keyword evidence="2" id="KW-1185">Reference proteome</keyword>
<sequence length="107" mass="12483">MRSNWNAAYREERGNVRRNVASARKPNAIRVFDRKRKKEKFDLQIHLSRAICRHLQNLKSISKRRHKHSGGVELKTLITKEEIERERAIRDGIDSVKGKSLPGDLRG</sequence>
<name>A0AA40KPT5_9HYME</name>
<dbReference type="Proteomes" id="UP001177670">
    <property type="component" value="Unassembled WGS sequence"/>
</dbReference>
<comment type="caution">
    <text evidence="1">The sequence shown here is derived from an EMBL/GenBank/DDBJ whole genome shotgun (WGS) entry which is preliminary data.</text>
</comment>
<organism evidence="1 2">
    <name type="scientific">Melipona bicolor</name>
    <dbReference type="NCBI Taxonomy" id="60889"/>
    <lineage>
        <taxon>Eukaryota</taxon>
        <taxon>Metazoa</taxon>
        <taxon>Ecdysozoa</taxon>
        <taxon>Arthropoda</taxon>
        <taxon>Hexapoda</taxon>
        <taxon>Insecta</taxon>
        <taxon>Pterygota</taxon>
        <taxon>Neoptera</taxon>
        <taxon>Endopterygota</taxon>
        <taxon>Hymenoptera</taxon>
        <taxon>Apocrita</taxon>
        <taxon>Aculeata</taxon>
        <taxon>Apoidea</taxon>
        <taxon>Anthophila</taxon>
        <taxon>Apidae</taxon>
        <taxon>Melipona</taxon>
    </lineage>
</organism>
<accession>A0AA40KPT5</accession>